<evidence type="ECO:0000259" key="15">
    <source>
        <dbReference type="Pfam" id="PF02799"/>
    </source>
</evidence>
<evidence type="ECO:0000256" key="8">
    <source>
        <dbReference type="ARBA" id="ARBA00022679"/>
    </source>
</evidence>
<comment type="similarity">
    <text evidence="3 12">Belongs to the NMT family.</text>
</comment>
<evidence type="ECO:0000256" key="7">
    <source>
        <dbReference type="ARBA" id="ARBA00022490"/>
    </source>
</evidence>
<evidence type="ECO:0000256" key="5">
    <source>
        <dbReference type="ARBA" id="ARBA00012923"/>
    </source>
</evidence>
<protein>
    <recommendedName>
        <fullName evidence="6 11">Glycylpeptide N-tetradecanoyltransferase</fullName>
        <ecNumber evidence="5 11">2.3.1.97</ecNumber>
    </recommendedName>
</protein>
<dbReference type="AlphaFoldDB" id="A0A167TGN8"/>
<feature type="region of interest" description="Disordered" evidence="13">
    <location>
        <begin position="1"/>
        <end position="79"/>
    </location>
</feature>
<dbReference type="FunFam" id="3.40.630.30:FF:000056">
    <property type="entry name" value="Glycylpeptide N-tetradecanoyltransferase"/>
    <property type="match status" value="1"/>
</dbReference>
<dbReference type="FunFam" id="3.40.630.30:FF:000042">
    <property type="entry name" value="Glycylpeptide N-tetradecanoyltransferase"/>
    <property type="match status" value="1"/>
</dbReference>
<evidence type="ECO:0000256" key="13">
    <source>
        <dbReference type="SAM" id="MobiDB-lite"/>
    </source>
</evidence>
<feature type="compositionally biased region" description="Basic residues" evidence="13">
    <location>
        <begin position="67"/>
        <end position="78"/>
    </location>
</feature>
<dbReference type="Proteomes" id="UP000076874">
    <property type="component" value="Unassembled WGS sequence"/>
</dbReference>
<evidence type="ECO:0000256" key="4">
    <source>
        <dbReference type="ARBA" id="ARBA00011245"/>
    </source>
</evidence>
<dbReference type="EMBL" id="AZHD01000009">
    <property type="protein sequence ID" value="OAA60584.1"/>
    <property type="molecule type" value="Genomic_DNA"/>
</dbReference>
<dbReference type="InterPro" id="IPR022676">
    <property type="entry name" value="NMT_N"/>
</dbReference>
<feature type="compositionally biased region" description="Low complexity" evidence="13">
    <location>
        <begin position="1"/>
        <end position="16"/>
    </location>
</feature>
<proteinExistence type="inferred from homology"/>
<comment type="catalytic activity">
    <reaction evidence="10 11">
        <text>N-terminal glycyl-[protein] + tetradecanoyl-CoA = N-tetradecanoylglycyl-[protein] + CoA + H(+)</text>
        <dbReference type="Rhea" id="RHEA:15521"/>
        <dbReference type="Rhea" id="RHEA-COMP:12666"/>
        <dbReference type="Rhea" id="RHEA-COMP:12667"/>
        <dbReference type="ChEBI" id="CHEBI:15378"/>
        <dbReference type="ChEBI" id="CHEBI:57287"/>
        <dbReference type="ChEBI" id="CHEBI:57385"/>
        <dbReference type="ChEBI" id="CHEBI:64723"/>
        <dbReference type="ChEBI" id="CHEBI:133050"/>
        <dbReference type="EC" id="2.3.1.97"/>
    </reaction>
</comment>
<dbReference type="PANTHER" id="PTHR11377:SF5">
    <property type="entry name" value="GLYCYLPEPTIDE N-TETRADECANOYLTRANSFERASE"/>
    <property type="match status" value="1"/>
</dbReference>
<dbReference type="EC" id="2.3.1.97" evidence="5 11"/>
<dbReference type="OrthoDB" id="60315at2759"/>
<evidence type="ECO:0000256" key="11">
    <source>
        <dbReference type="RuleBase" id="RU000586"/>
    </source>
</evidence>
<organism evidence="16 17">
    <name type="scientific">Niveomyces insectorum RCEF 264</name>
    <dbReference type="NCBI Taxonomy" id="1081102"/>
    <lineage>
        <taxon>Eukaryota</taxon>
        <taxon>Fungi</taxon>
        <taxon>Dikarya</taxon>
        <taxon>Ascomycota</taxon>
        <taxon>Pezizomycotina</taxon>
        <taxon>Sordariomycetes</taxon>
        <taxon>Hypocreomycetidae</taxon>
        <taxon>Hypocreales</taxon>
        <taxon>Cordycipitaceae</taxon>
        <taxon>Niveomyces</taxon>
    </lineage>
</organism>
<dbReference type="SUPFAM" id="SSF55729">
    <property type="entry name" value="Acyl-CoA N-acyltransferases (Nat)"/>
    <property type="match status" value="2"/>
</dbReference>
<dbReference type="InterPro" id="IPR016181">
    <property type="entry name" value="Acyl_CoA_acyltransferase"/>
</dbReference>
<evidence type="ECO:0000256" key="1">
    <source>
        <dbReference type="ARBA" id="ARBA00003900"/>
    </source>
</evidence>
<comment type="caution">
    <text evidence="16">The sequence shown here is derived from an EMBL/GenBank/DDBJ whole genome shotgun (WGS) entry which is preliminary data.</text>
</comment>
<feature type="domain" description="Glycylpeptide N-tetradecanoyltransferase N-terminal" evidence="14">
    <location>
        <begin position="210"/>
        <end position="363"/>
    </location>
</feature>
<evidence type="ECO:0000256" key="9">
    <source>
        <dbReference type="ARBA" id="ARBA00023315"/>
    </source>
</evidence>
<dbReference type="GO" id="GO:0004379">
    <property type="term" value="F:glycylpeptide N-tetradecanoyltransferase activity"/>
    <property type="evidence" value="ECO:0007669"/>
    <property type="project" value="UniProtKB-EC"/>
</dbReference>
<evidence type="ECO:0000256" key="10">
    <source>
        <dbReference type="ARBA" id="ARBA00048276"/>
    </source>
</evidence>
<evidence type="ECO:0000256" key="3">
    <source>
        <dbReference type="ARBA" id="ARBA00009469"/>
    </source>
</evidence>
<dbReference type="Pfam" id="PF02799">
    <property type="entry name" value="NMT_C"/>
    <property type="match status" value="1"/>
</dbReference>
<dbReference type="GO" id="GO:0005829">
    <property type="term" value="C:cytosol"/>
    <property type="evidence" value="ECO:0007669"/>
    <property type="project" value="EnsemblFungi"/>
</dbReference>
<keyword evidence="7" id="KW-0963">Cytoplasm</keyword>
<gene>
    <name evidence="16" type="ORF">SPI_05708</name>
</gene>
<name>A0A167TGN8_9HYPO</name>
<dbReference type="STRING" id="1081102.A0A167TGN8"/>
<feature type="domain" description="Glycylpeptide N-tetradecanoyltransferase C-terminal" evidence="15">
    <location>
        <begin position="378"/>
        <end position="594"/>
    </location>
</feature>
<accession>A0A167TGN8</accession>
<reference evidence="16 17" key="1">
    <citation type="journal article" date="2016" name="Genome Biol. Evol.">
        <title>Divergent and convergent evolution of fungal pathogenicity.</title>
        <authorList>
            <person name="Shang Y."/>
            <person name="Xiao G."/>
            <person name="Zheng P."/>
            <person name="Cen K."/>
            <person name="Zhan S."/>
            <person name="Wang C."/>
        </authorList>
    </citation>
    <scope>NUCLEOTIDE SEQUENCE [LARGE SCALE GENOMIC DNA]</scope>
    <source>
        <strain evidence="16 17">RCEF 264</strain>
    </source>
</reference>
<keyword evidence="8 11" id="KW-0808">Transferase</keyword>
<comment type="function">
    <text evidence="1 11">Adds a myristoyl group to the N-terminal glycine residue of certain cellular proteins.</text>
</comment>
<comment type="subcellular location">
    <subcellularLocation>
        <location evidence="2">Cytoplasm</location>
    </subcellularLocation>
</comment>
<dbReference type="Pfam" id="PF01233">
    <property type="entry name" value="NMT"/>
    <property type="match status" value="1"/>
</dbReference>
<evidence type="ECO:0000259" key="14">
    <source>
        <dbReference type="Pfam" id="PF01233"/>
    </source>
</evidence>
<evidence type="ECO:0000313" key="17">
    <source>
        <dbReference type="Proteomes" id="UP000076874"/>
    </source>
</evidence>
<dbReference type="PANTHER" id="PTHR11377">
    <property type="entry name" value="N-MYRISTOYL TRANSFERASE"/>
    <property type="match status" value="1"/>
</dbReference>
<dbReference type="Gene3D" id="3.40.630.30">
    <property type="match status" value="2"/>
</dbReference>
<dbReference type="InterPro" id="IPR000903">
    <property type="entry name" value="NMT"/>
</dbReference>
<keyword evidence="9 11" id="KW-0012">Acyltransferase</keyword>
<evidence type="ECO:0000256" key="12">
    <source>
        <dbReference type="RuleBase" id="RU004178"/>
    </source>
</evidence>
<evidence type="ECO:0000313" key="16">
    <source>
        <dbReference type="EMBL" id="OAA60584.1"/>
    </source>
</evidence>
<evidence type="ECO:0000256" key="6">
    <source>
        <dbReference type="ARBA" id="ARBA00022240"/>
    </source>
</evidence>
<feature type="compositionally biased region" description="Acidic residues" evidence="13">
    <location>
        <begin position="38"/>
        <end position="55"/>
    </location>
</feature>
<sequence>MAGDSKSAGDSSAQQKTNDEQDQPSRSSVAAGKQPAVESDDEHEDEHEAANEGDDPAAAATGTGAAGKKKKSKRKKNKAAATTLADAEASLKKTIANLPPSQVAELLKLNPAISQELAATTASGGSASASGSNADAGGGNTNLNAEAALAALKRLRLADIMTGMATSGKNVKDMASYKFWQTQPVPKFGEDDPKPGGKGKRAAEGPIVVQTVDDVAKEPAALVEGFEWDQVDLTDDAQLQEVFDLLTGHFVEDGEAMFRLRYSKSILKWAMMSPGWTKDWHIGVRATQSRKLVAFISAIPLELRVRDTVLHASEVNFLVIHKKLRSKRLAPVLIKEITRLCNAKGVWQALYTAGVVLPKPVSTSRYYHRSLDWQKLYDVGFSPLPANSKPQYQVRKYAVPDRTSTRGLRAMEARDVDAVQSLLTRYLARFDMAMEFTKEEVAHWLLDTRQPGEEQFIYAYVVEDENKTITDMFSFYRLDSSIINHPRHSAIHAAYLFYYATEVGLAKPFDKAALKARLNALMADALVLAKKHKFDVLNALSIMDNALFLEQQKYGPGDGQLHYYLFNYRAQPIAGGVDSHNQLDENTLSGIGFVMM</sequence>
<evidence type="ECO:0000256" key="2">
    <source>
        <dbReference type="ARBA" id="ARBA00004496"/>
    </source>
</evidence>
<keyword evidence="17" id="KW-1185">Reference proteome</keyword>
<comment type="subunit">
    <text evidence="4">Monomer.</text>
</comment>
<dbReference type="InterPro" id="IPR022677">
    <property type="entry name" value="NMT_C"/>
</dbReference>